<reference evidence="1 2" key="1">
    <citation type="submission" date="2019-02" db="EMBL/GenBank/DDBJ databases">
        <title>Genomic Encyclopedia of Type Strains, Phase IV (KMG-IV): sequencing the most valuable type-strain genomes for metagenomic binning, comparative biology and taxonomic classification.</title>
        <authorList>
            <person name="Goeker M."/>
        </authorList>
    </citation>
    <scope>NUCLEOTIDE SEQUENCE [LARGE SCALE GENOMIC DNA]</scope>
    <source>
        <strain evidence="1 2">DSM 28825</strain>
    </source>
</reference>
<dbReference type="SUPFAM" id="SSF53335">
    <property type="entry name" value="S-adenosyl-L-methionine-dependent methyltransferases"/>
    <property type="match status" value="1"/>
</dbReference>
<name>A0A4V6MEE8_9BACT</name>
<dbReference type="Pfam" id="PF13489">
    <property type="entry name" value="Methyltransf_23"/>
    <property type="match status" value="1"/>
</dbReference>
<dbReference type="InterPro" id="IPR029063">
    <property type="entry name" value="SAM-dependent_MTases_sf"/>
</dbReference>
<proteinExistence type="predicted"/>
<comment type="caution">
    <text evidence="1">The sequence shown here is derived from an EMBL/GenBank/DDBJ whole genome shotgun (WGS) entry which is preliminary data.</text>
</comment>
<evidence type="ECO:0000313" key="1">
    <source>
        <dbReference type="EMBL" id="RZT91249.1"/>
    </source>
</evidence>
<sequence length="214" mass="24750">MGNICSLCHSGETSLYYEGESREYFLCSACHVVFVPETFFHSDLIEKEMYDKHQNSIDDVVYQKYLKRLMDPVMDRIGSGAKGLDFGCGPGPALSLLFEKCGFEMDIYDVFYAPNSEVFQNKYDFITASEVVEHFHDPKMELDRLFNLLNVGGVLAIKTQMLPSVDDFPQWYYKRDTTHVCLFSQKSFEFLAVRWGAKLEFVDTDIIIFTKLLR</sequence>
<evidence type="ECO:0000313" key="2">
    <source>
        <dbReference type="Proteomes" id="UP000293562"/>
    </source>
</evidence>
<dbReference type="RefSeq" id="WP_130308599.1">
    <property type="nucleotide sequence ID" value="NZ_SHKN01000006.1"/>
</dbReference>
<accession>A0A4V6MEE8</accession>
<dbReference type="GO" id="GO:0032259">
    <property type="term" value="P:methylation"/>
    <property type="evidence" value="ECO:0007669"/>
    <property type="project" value="UniProtKB-KW"/>
</dbReference>
<dbReference type="Gene3D" id="3.40.50.150">
    <property type="entry name" value="Vaccinia Virus protein VP39"/>
    <property type="match status" value="1"/>
</dbReference>
<dbReference type="AlphaFoldDB" id="A0A4V6MEE8"/>
<dbReference type="Proteomes" id="UP000293562">
    <property type="component" value="Unassembled WGS sequence"/>
</dbReference>
<dbReference type="EMBL" id="SHKN01000006">
    <property type="protein sequence ID" value="RZT91249.1"/>
    <property type="molecule type" value="Genomic_DNA"/>
</dbReference>
<dbReference type="OrthoDB" id="9816564at2"/>
<dbReference type="GO" id="GO:0008168">
    <property type="term" value="F:methyltransferase activity"/>
    <property type="evidence" value="ECO:0007669"/>
    <property type="project" value="UniProtKB-KW"/>
</dbReference>
<gene>
    <name evidence="1" type="ORF">EV201_3255</name>
</gene>
<organism evidence="1 2">
    <name type="scientific">Ancylomarina subtilis</name>
    <dbReference type="NCBI Taxonomy" id="1639035"/>
    <lineage>
        <taxon>Bacteria</taxon>
        <taxon>Pseudomonadati</taxon>
        <taxon>Bacteroidota</taxon>
        <taxon>Bacteroidia</taxon>
        <taxon>Marinilabiliales</taxon>
        <taxon>Marinifilaceae</taxon>
        <taxon>Ancylomarina</taxon>
    </lineage>
</organism>
<keyword evidence="1" id="KW-0489">Methyltransferase</keyword>
<keyword evidence="1" id="KW-0808">Transferase</keyword>
<keyword evidence="2" id="KW-1185">Reference proteome</keyword>
<protein>
    <submittedName>
        <fullName evidence="1">Methyltransferase family protein</fullName>
    </submittedName>
</protein>